<proteinExistence type="predicted"/>
<organism evidence="1 2">
    <name type="scientific">Enterobacter cloacae subsp. cloacae (strain ATCC 13047 / DSM 30054 / NBRC 13535 / NCTC 10005 / WDCM 00083 / NCDC 279-56)</name>
    <dbReference type="NCBI Taxonomy" id="716541"/>
    <lineage>
        <taxon>Bacteria</taxon>
        <taxon>Pseudomonadati</taxon>
        <taxon>Pseudomonadota</taxon>
        <taxon>Gammaproteobacteria</taxon>
        <taxon>Enterobacterales</taxon>
        <taxon>Enterobacteriaceae</taxon>
        <taxon>Enterobacter</taxon>
        <taxon>Enterobacter cloacae complex</taxon>
    </lineage>
</organism>
<protein>
    <submittedName>
        <fullName evidence="1">Uncharacterized protein</fullName>
    </submittedName>
</protein>
<dbReference type="AlphaFoldDB" id="A0A0H3CLL1"/>
<sequence length="43" mass="4699">MIERNTLPAGHLPVPVMRGKLHIQINVAEVSHDARGRGDGEQV</sequence>
<keyword evidence="2" id="KW-1185">Reference proteome</keyword>
<dbReference type="KEGG" id="enc:ECL_02671"/>
<dbReference type="STRING" id="716541.ECL_02671"/>
<dbReference type="EnsemblBacteria" id="ADF62212">
    <property type="protein sequence ID" value="ADF62212"/>
    <property type="gene ID" value="ECL_02671"/>
</dbReference>
<dbReference type="HOGENOM" id="CLU_3233044_0_0_6"/>
<dbReference type="PATRIC" id="fig|716541.4.peg.2844"/>
<reference evidence="1 2" key="1">
    <citation type="journal article" date="2010" name="J. Bacteriol.">
        <title>Complete genome sequence of Enterobacter cloacae subsp. cloacae type strain ATCC 13047.</title>
        <authorList>
            <person name="Ren Y."/>
            <person name="Ren Y."/>
            <person name="Zhou Z."/>
            <person name="Guo X."/>
            <person name="Li Y."/>
            <person name="Feng L."/>
            <person name="Wang L."/>
        </authorList>
    </citation>
    <scope>NUCLEOTIDE SEQUENCE [LARGE SCALE GENOMIC DNA]</scope>
    <source>
        <strain evidence="2">ATCC 13047 / DSM 30054 / NBRC 13535 / NCTC 10005 / WDCM 00083 / NCDC 279-56</strain>
    </source>
</reference>
<gene>
    <name evidence="1" type="ordered locus">ECL_02671</name>
</gene>
<evidence type="ECO:0000313" key="1">
    <source>
        <dbReference type="EMBL" id="ADF62212.1"/>
    </source>
</evidence>
<accession>A0A0H3CLL1</accession>
<dbReference type="EMBL" id="CP001918">
    <property type="protein sequence ID" value="ADF62212.1"/>
    <property type="molecule type" value="Genomic_DNA"/>
</dbReference>
<evidence type="ECO:0000313" key="2">
    <source>
        <dbReference type="Proteomes" id="UP000002363"/>
    </source>
</evidence>
<name>A0A0H3CLL1_ENTCC</name>
<dbReference type="Proteomes" id="UP000002363">
    <property type="component" value="Chromosome"/>
</dbReference>